<dbReference type="Proteomes" id="UP001642360">
    <property type="component" value="Unassembled WGS sequence"/>
</dbReference>
<dbReference type="InterPro" id="IPR050148">
    <property type="entry name" value="Terpene_synthase-like"/>
</dbReference>
<gene>
    <name evidence="4" type="ORF">ILEXP_LOCUS36625</name>
</gene>
<comment type="caution">
    <text evidence="4">The sequence shown here is derived from an EMBL/GenBank/DDBJ whole genome shotgun (WGS) entry which is preliminary data.</text>
</comment>
<evidence type="ECO:0000256" key="1">
    <source>
        <dbReference type="ARBA" id="ARBA00001946"/>
    </source>
</evidence>
<keyword evidence="5" id="KW-1185">Reference proteome</keyword>
<organism evidence="4 5">
    <name type="scientific">Ilex paraguariensis</name>
    <name type="common">yerba mate</name>
    <dbReference type="NCBI Taxonomy" id="185542"/>
    <lineage>
        <taxon>Eukaryota</taxon>
        <taxon>Viridiplantae</taxon>
        <taxon>Streptophyta</taxon>
        <taxon>Embryophyta</taxon>
        <taxon>Tracheophyta</taxon>
        <taxon>Spermatophyta</taxon>
        <taxon>Magnoliopsida</taxon>
        <taxon>eudicotyledons</taxon>
        <taxon>Gunneridae</taxon>
        <taxon>Pentapetalae</taxon>
        <taxon>asterids</taxon>
        <taxon>campanulids</taxon>
        <taxon>Aquifoliales</taxon>
        <taxon>Aquifoliaceae</taxon>
        <taxon>Ilex</taxon>
    </lineage>
</organism>
<accession>A0ABC8TDK4</accession>
<evidence type="ECO:0000256" key="3">
    <source>
        <dbReference type="ARBA" id="ARBA00022842"/>
    </source>
</evidence>
<dbReference type="GO" id="GO:0046872">
    <property type="term" value="F:metal ion binding"/>
    <property type="evidence" value="ECO:0007669"/>
    <property type="project" value="UniProtKB-KW"/>
</dbReference>
<dbReference type="Gene3D" id="1.10.600.10">
    <property type="entry name" value="Farnesyl Diphosphate Synthase"/>
    <property type="match status" value="2"/>
</dbReference>
<dbReference type="PANTHER" id="PTHR31739:SF4">
    <property type="entry name" value="ENT-COPALYL DIPHOSPHATE SYNTHASE, CHLOROPLASTIC"/>
    <property type="match status" value="1"/>
</dbReference>
<dbReference type="AlphaFoldDB" id="A0ABC8TDK4"/>
<evidence type="ECO:0000313" key="5">
    <source>
        <dbReference type="Proteomes" id="UP001642360"/>
    </source>
</evidence>
<keyword evidence="3" id="KW-0460">Magnesium</keyword>
<evidence type="ECO:0008006" key="6">
    <source>
        <dbReference type="Google" id="ProtNLM"/>
    </source>
</evidence>
<dbReference type="InterPro" id="IPR008949">
    <property type="entry name" value="Isoprenoid_synthase_dom_sf"/>
</dbReference>
<comment type="cofactor">
    <cofactor evidence="1">
        <name>Mg(2+)</name>
        <dbReference type="ChEBI" id="CHEBI:18420"/>
    </cofactor>
</comment>
<dbReference type="EMBL" id="CAUOFW020004817">
    <property type="protein sequence ID" value="CAK9167358.1"/>
    <property type="molecule type" value="Genomic_DNA"/>
</dbReference>
<name>A0ABC8TDK4_9AQUA</name>
<sequence>MHYVNNNIYLELAKLDYNKCQALHHLEWNNIRKWYGDSNLGQFGISQRSLLFAYFLATASVFEPEGANVRLAWAKTNTMIAPIKSYLDRERTSKEQRIAFFHDFRNSSSSLGYWEMWLMKWQDEGVEQGEAELLVSTINLCAGHRVSEEILSHAEYQCLSEITNKVCYQLREYQDRKVGDLIFCISLHAPKGYNYLPRTLLCGT</sequence>
<dbReference type="SUPFAM" id="SSF48576">
    <property type="entry name" value="Terpenoid synthases"/>
    <property type="match status" value="1"/>
</dbReference>
<evidence type="ECO:0000313" key="4">
    <source>
        <dbReference type="EMBL" id="CAK9167358.1"/>
    </source>
</evidence>
<protein>
    <recommendedName>
        <fullName evidence="6">Terpene synthase metal-binding domain-containing protein</fullName>
    </recommendedName>
</protein>
<dbReference type="PANTHER" id="PTHR31739">
    <property type="entry name" value="ENT-COPALYL DIPHOSPHATE SYNTHASE, CHLOROPLASTIC"/>
    <property type="match status" value="1"/>
</dbReference>
<reference evidence="4 5" key="1">
    <citation type="submission" date="2024-02" db="EMBL/GenBank/DDBJ databases">
        <authorList>
            <person name="Vignale AGUSTIN F."/>
            <person name="Sosa J E."/>
            <person name="Modenutti C."/>
        </authorList>
    </citation>
    <scope>NUCLEOTIDE SEQUENCE [LARGE SCALE GENOMIC DNA]</scope>
</reference>
<keyword evidence="2" id="KW-0479">Metal-binding</keyword>
<proteinExistence type="predicted"/>
<evidence type="ECO:0000256" key="2">
    <source>
        <dbReference type="ARBA" id="ARBA00022723"/>
    </source>
</evidence>